<gene>
    <name evidence="2" type="ORF">CMUS01_10153</name>
</gene>
<evidence type="ECO:0000256" key="1">
    <source>
        <dbReference type="SAM" id="MobiDB-lite"/>
    </source>
</evidence>
<dbReference type="AlphaFoldDB" id="A0A8H6N9Q9"/>
<accession>A0A8H6N9Q9</accession>
<dbReference type="Proteomes" id="UP000639643">
    <property type="component" value="Unassembled WGS sequence"/>
</dbReference>
<proteinExistence type="predicted"/>
<keyword evidence="3" id="KW-1185">Reference proteome</keyword>
<feature type="region of interest" description="Disordered" evidence="1">
    <location>
        <begin position="1"/>
        <end position="28"/>
    </location>
</feature>
<protein>
    <submittedName>
        <fullName evidence="2">Uncharacterized protein</fullName>
    </submittedName>
</protein>
<reference evidence="2" key="1">
    <citation type="journal article" date="2020" name="Phytopathology">
        <title>Genome Sequence Resources of Colletotrichum truncatum, C. plurivorum, C. musicola, and C. sojae: Four Species Pathogenic to Soybean (Glycine max).</title>
        <authorList>
            <person name="Rogerio F."/>
            <person name="Boufleur T.R."/>
            <person name="Ciampi-Guillardi M."/>
            <person name="Sukno S.A."/>
            <person name="Thon M.R."/>
            <person name="Massola Junior N.S."/>
            <person name="Baroncelli R."/>
        </authorList>
    </citation>
    <scope>NUCLEOTIDE SEQUENCE</scope>
    <source>
        <strain evidence="2">LFN0074</strain>
    </source>
</reference>
<name>A0A8H6N9Q9_9PEZI</name>
<evidence type="ECO:0000313" key="2">
    <source>
        <dbReference type="EMBL" id="KAF6824626.1"/>
    </source>
</evidence>
<organism evidence="2 3">
    <name type="scientific">Colletotrichum musicola</name>
    <dbReference type="NCBI Taxonomy" id="2175873"/>
    <lineage>
        <taxon>Eukaryota</taxon>
        <taxon>Fungi</taxon>
        <taxon>Dikarya</taxon>
        <taxon>Ascomycota</taxon>
        <taxon>Pezizomycotina</taxon>
        <taxon>Sordariomycetes</taxon>
        <taxon>Hypocreomycetidae</taxon>
        <taxon>Glomerellales</taxon>
        <taxon>Glomerellaceae</taxon>
        <taxon>Colletotrichum</taxon>
        <taxon>Colletotrichum orchidearum species complex</taxon>
    </lineage>
</organism>
<evidence type="ECO:0000313" key="3">
    <source>
        <dbReference type="Proteomes" id="UP000639643"/>
    </source>
</evidence>
<dbReference type="EMBL" id="WIGM01000459">
    <property type="protein sequence ID" value="KAF6824626.1"/>
    <property type="molecule type" value="Genomic_DNA"/>
</dbReference>
<comment type="caution">
    <text evidence="2">The sequence shown here is derived from an EMBL/GenBank/DDBJ whole genome shotgun (WGS) entry which is preliminary data.</text>
</comment>
<sequence>MTEVRTARGQPTAPLPSPQLPNHGRRFPHVLGPVPPCGLVRERPSLPPSSSSSSIFLFHPGLPNIFSTTVLRPSAPNVPRRGTKYKTRSLRQAAKNSSASQLAPPVCGIECHFLLLLGHLSTPRLLTGSSSDLALRGPLQYFPDPARCPVPVARQSRPLPLRFIPRAAFSPRVHRFLAFRTGEGAANVFYELCFCPVLSGRETWTM</sequence>